<evidence type="ECO:0000259" key="1">
    <source>
        <dbReference type="Pfam" id="PF03822"/>
    </source>
</evidence>
<comment type="caution">
    <text evidence="2">The sequence shown here is derived from an EMBL/GenBank/DDBJ whole genome shotgun (WGS) entry which is preliminary data.</text>
</comment>
<protein>
    <recommendedName>
        <fullName evidence="1">NAF domain-containing protein</fullName>
    </recommendedName>
</protein>
<name>A0A822Z657_NELNU</name>
<feature type="domain" description="NAF" evidence="1">
    <location>
        <begin position="49"/>
        <end position="95"/>
    </location>
</feature>
<reference evidence="2 3" key="1">
    <citation type="journal article" date="2020" name="Mol. Biol. Evol.">
        <title>Distinct Expression and Methylation Patterns for Genes with Different Fates following a Single Whole-Genome Duplication in Flowering Plants.</title>
        <authorList>
            <person name="Shi T."/>
            <person name="Rahmani R.S."/>
            <person name="Gugger P.F."/>
            <person name="Wang M."/>
            <person name="Li H."/>
            <person name="Zhang Y."/>
            <person name="Li Z."/>
            <person name="Wang Q."/>
            <person name="Van de Peer Y."/>
            <person name="Marchal K."/>
            <person name="Chen J."/>
        </authorList>
    </citation>
    <scope>NUCLEOTIDE SEQUENCE [LARGE SCALE GENOMIC DNA]</scope>
    <source>
        <tissue evidence="2">Leaf</tissue>
    </source>
</reference>
<dbReference type="EMBL" id="DUZY01000005">
    <property type="protein sequence ID" value="DAD40327.1"/>
    <property type="molecule type" value="Genomic_DNA"/>
</dbReference>
<proteinExistence type="predicted"/>
<dbReference type="Gene3D" id="3.30.310.80">
    <property type="entry name" value="Kinase associated domain 1, KA1"/>
    <property type="match status" value="1"/>
</dbReference>
<gene>
    <name evidence="2" type="ORF">HUJ06_014650</name>
</gene>
<dbReference type="GO" id="GO:0007165">
    <property type="term" value="P:signal transduction"/>
    <property type="evidence" value="ECO:0007669"/>
    <property type="project" value="InterPro"/>
</dbReference>
<evidence type="ECO:0000313" key="3">
    <source>
        <dbReference type="Proteomes" id="UP000607653"/>
    </source>
</evidence>
<dbReference type="AlphaFoldDB" id="A0A822Z657"/>
<accession>A0A822Z657</accession>
<organism evidence="2 3">
    <name type="scientific">Nelumbo nucifera</name>
    <name type="common">Sacred lotus</name>
    <dbReference type="NCBI Taxonomy" id="4432"/>
    <lineage>
        <taxon>Eukaryota</taxon>
        <taxon>Viridiplantae</taxon>
        <taxon>Streptophyta</taxon>
        <taxon>Embryophyta</taxon>
        <taxon>Tracheophyta</taxon>
        <taxon>Spermatophyta</taxon>
        <taxon>Magnoliopsida</taxon>
        <taxon>Proteales</taxon>
        <taxon>Nelumbonaceae</taxon>
        <taxon>Nelumbo</taxon>
    </lineage>
</organism>
<dbReference type="Pfam" id="PF03822">
    <property type="entry name" value="NAF"/>
    <property type="match status" value="1"/>
</dbReference>
<evidence type="ECO:0000313" key="2">
    <source>
        <dbReference type="EMBL" id="DAD40327.1"/>
    </source>
</evidence>
<dbReference type="Proteomes" id="UP000607653">
    <property type="component" value="Unassembled WGS sequence"/>
</dbReference>
<sequence>MTIPDKAREWRGICERRKCLERSRDGFEQQDEATTHGMAAAIFIATTERSFDLSLLFEEKRGKKEELRFTTTKPVSSVIARPEEVAKAKKFNVKKSESRVKL</sequence>
<dbReference type="InterPro" id="IPR004041">
    <property type="entry name" value="NAF_dom"/>
</dbReference>
<keyword evidence="3" id="KW-1185">Reference proteome</keyword>